<dbReference type="Pfam" id="PF10123">
    <property type="entry name" value="Mu-like_Pro"/>
    <property type="match status" value="1"/>
</dbReference>
<comment type="caution">
    <text evidence="2">The sequence shown here is derived from an EMBL/GenBank/DDBJ whole genome shotgun (WGS) entry which is preliminary data.</text>
</comment>
<dbReference type="GO" id="GO:0006508">
    <property type="term" value="P:proteolysis"/>
    <property type="evidence" value="ECO:0007669"/>
    <property type="project" value="UniProtKB-KW"/>
</dbReference>
<feature type="compositionally biased region" description="Basic and acidic residues" evidence="1">
    <location>
        <begin position="59"/>
        <end position="68"/>
    </location>
</feature>
<sequence length="299" mass="32105">MTDSTAICEAVELPAKAAPDWVHILPVGAVNGRDGRRWRLDDPAQLITRSAKGGDLPVDYDHESEKPKSHGGPLPAAGWIKSLQAREDGIWGKVEWTARAAEMIANREYRFLSPVLHYHPTTGQVLRLIGAGLVHRPNLALTALSEQEMTMTDAPSDLSRIAEALGLDAGTDADAILDAIKAKGAPDPARYVPIEAVADLLKQRNGADRDCAARAAEAKVEQAINAGYLTPAMRDWAFALCTQDQASFDSFVATASPAYAHLHRPSRLQDASHDARGRPGSAAARAICEQLGLSPDDLK</sequence>
<evidence type="ECO:0000313" key="3">
    <source>
        <dbReference type="Proteomes" id="UP001224997"/>
    </source>
</evidence>
<proteinExistence type="predicted"/>
<reference evidence="2 3" key="1">
    <citation type="submission" date="2023-08" db="EMBL/GenBank/DDBJ databases">
        <authorList>
            <person name="Park J.-S."/>
        </authorList>
    </citation>
    <scope>NUCLEOTIDE SEQUENCE [LARGE SCALE GENOMIC DNA]</scope>
    <source>
        <strain evidence="2 3">2205BS29-5</strain>
    </source>
</reference>
<name>A0ABT9JC42_9RHOB</name>
<keyword evidence="3" id="KW-1185">Reference proteome</keyword>
<evidence type="ECO:0000313" key="2">
    <source>
        <dbReference type="EMBL" id="MDP5307249.1"/>
    </source>
</evidence>
<evidence type="ECO:0000256" key="1">
    <source>
        <dbReference type="SAM" id="MobiDB-lite"/>
    </source>
</evidence>
<keyword evidence="2" id="KW-0645">Protease</keyword>
<organism evidence="2 3">
    <name type="scientific">Paracoccus spongiarum</name>
    <dbReference type="NCBI Taxonomy" id="3064387"/>
    <lineage>
        <taxon>Bacteria</taxon>
        <taxon>Pseudomonadati</taxon>
        <taxon>Pseudomonadota</taxon>
        <taxon>Alphaproteobacteria</taxon>
        <taxon>Rhodobacterales</taxon>
        <taxon>Paracoccaceae</taxon>
        <taxon>Paracoccus</taxon>
    </lineage>
</organism>
<feature type="region of interest" description="Disordered" evidence="1">
    <location>
        <begin position="51"/>
        <end position="75"/>
    </location>
</feature>
<accession>A0ABT9JC42</accession>
<dbReference type="InterPro" id="IPR012106">
    <property type="entry name" value="Phage_Mu_Gp1"/>
</dbReference>
<dbReference type="EMBL" id="JAVAMQ010000006">
    <property type="protein sequence ID" value="MDP5307249.1"/>
    <property type="molecule type" value="Genomic_DNA"/>
</dbReference>
<dbReference type="RefSeq" id="WP_305963096.1">
    <property type="nucleotide sequence ID" value="NZ_JAVAMQ010000006.1"/>
</dbReference>
<dbReference type="PIRSF" id="PIRSF016624">
    <property type="entry name" value="Mu_prophg_I"/>
    <property type="match status" value="1"/>
</dbReference>
<gene>
    <name evidence="2" type="ORF">Q5Y72_09090</name>
</gene>
<protein>
    <submittedName>
        <fullName evidence="2">Phage protease</fullName>
    </submittedName>
</protein>
<dbReference type="Proteomes" id="UP001224997">
    <property type="component" value="Unassembled WGS sequence"/>
</dbReference>
<dbReference type="GO" id="GO:0008233">
    <property type="term" value="F:peptidase activity"/>
    <property type="evidence" value="ECO:0007669"/>
    <property type="project" value="UniProtKB-KW"/>
</dbReference>
<keyword evidence="2" id="KW-0378">Hydrolase</keyword>